<dbReference type="PROSITE" id="PS00102">
    <property type="entry name" value="PHOSPHORYLASE"/>
    <property type="match status" value="1"/>
</dbReference>
<dbReference type="EMBL" id="AP025637">
    <property type="protein sequence ID" value="BDG74441.1"/>
    <property type="molecule type" value="Genomic_DNA"/>
</dbReference>
<keyword evidence="7 9" id="KW-0119">Carbohydrate metabolism</keyword>
<comment type="function">
    <text evidence="9">Allosteric enzyme that catalyzes the rate-limiting step in glycogen catabolism, the phosphorolytic cleavage of glycogen to produce glucose-1-phosphate, and plays a central role in maintaining cellular and organismal glucose homeostasis.</text>
</comment>
<evidence type="ECO:0000256" key="1">
    <source>
        <dbReference type="ARBA" id="ARBA00001275"/>
    </source>
</evidence>
<evidence type="ECO:0000256" key="2">
    <source>
        <dbReference type="ARBA" id="ARBA00001933"/>
    </source>
</evidence>
<dbReference type="CDD" id="cd04300">
    <property type="entry name" value="GT35_Glycogen_Phosphorylase"/>
    <property type="match status" value="1"/>
</dbReference>
<evidence type="ECO:0000256" key="9">
    <source>
        <dbReference type="RuleBase" id="RU000587"/>
    </source>
</evidence>
<dbReference type="Pfam" id="PF00343">
    <property type="entry name" value="Phosphorylase"/>
    <property type="match status" value="1"/>
</dbReference>
<dbReference type="Gene3D" id="3.40.50.2000">
    <property type="entry name" value="Glycogen Phosphorylase B"/>
    <property type="match status" value="2"/>
</dbReference>
<comment type="catalytic activity">
    <reaction evidence="1 9">
        <text>[(1-&gt;4)-alpha-D-glucosyl](n) + phosphate = [(1-&gt;4)-alpha-D-glucosyl](n-1) + alpha-D-glucose 1-phosphate</text>
        <dbReference type="Rhea" id="RHEA:41732"/>
        <dbReference type="Rhea" id="RHEA-COMP:9584"/>
        <dbReference type="Rhea" id="RHEA-COMP:9586"/>
        <dbReference type="ChEBI" id="CHEBI:15444"/>
        <dbReference type="ChEBI" id="CHEBI:43474"/>
        <dbReference type="ChEBI" id="CHEBI:58601"/>
        <dbReference type="EC" id="2.4.1.1"/>
    </reaction>
</comment>
<dbReference type="NCBIfam" id="TIGR02093">
    <property type="entry name" value="P_ylase"/>
    <property type="match status" value="1"/>
</dbReference>
<dbReference type="InterPro" id="IPR035090">
    <property type="entry name" value="Pyridoxal_P_attach_site"/>
</dbReference>
<evidence type="ECO:0000256" key="8">
    <source>
        <dbReference type="ARBA" id="ARBA00025174"/>
    </source>
</evidence>
<gene>
    <name evidence="10" type="ORF">Rmf_43700</name>
</gene>
<protein>
    <recommendedName>
        <fullName evidence="9">Alpha-1,4 glucan phosphorylase</fullName>
        <ecNumber evidence="9">2.4.1.1</ecNumber>
    </recommendedName>
</protein>
<dbReference type="EC" id="2.4.1.1" evidence="9"/>
<organism evidence="10 11">
    <name type="scientific">Roseomonas fluvialis</name>
    <dbReference type="NCBI Taxonomy" id="1750527"/>
    <lineage>
        <taxon>Bacteria</taxon>
        <taxon>Pseudomonadati</taxon>
        <taxon>Pseudomonadota</taxon>
        <taxon>Alphaproteobacteria</taxon>
        <taxon>Acetobacterales</taxon>
        <taxon>Roseomonadaceae</taxon>
        <taxon>Roseomonas</taxon>
    </lineage>
</organism>
<dbReference type="InterPro" id="IPR000811">
    <property type="entry name" value="Glyco_trans_35"/>
</dbReference>
<comment type="cofactor">
    <cofactor evidence="2 9">
        <name>pyridoxal 5'-phosphate</name>
        <dbReference type="ChEBI" id="CHEBI:597326"/>
    </cofactor>
</comment>
<dbReference type="Proteomes" id="UP000831327">
    <property type="component" value="Chromosome"/>
</dbReference>
<reference evidence="10 11" key="1">
    <citation type="journal article" date="2016" name="Microbes Environ.">
        <title>Phylogenetically diverse aerobic anoxygenic phototrophic bacteria isolated from epilithic biofilms in Tama river, Japan.</title>
        <authorList>
            <person name="Hirose S."/>
            <person name="Matsuura K."/>
            <person name="Haruta S."/>
        </authorList>
    </citation>
    <scope>NUCLEOTIDE SEQUENCE [LARGE SCALE GENOMIC DNA]</scope>
    <source>
        <strain evidence="10 11">S08</strain>
    </source>
</reference>
<comment type="similarity">
    <text evidence="3 9">Belongs to the glycogen phosphorylase family.</text>
</comment>
<dbReference type="PIRSF" id="PIRSF000460">
    <property type="entry name" value="Pprylas_GlgP"/>
    <property type="match status" value="1"/>
</dbReference>
<keyword evidence="6 9" id="KW-0663">Pyridoxal phosphate</keyword>
<keyword evidence="11" id="KW-1185">Reference proteome</keyword>
<evidence type="ECO:0000313" key="11">
    <source>
        <dbReference type="Proteomes" id="UP000831327"/>
    </source>
</evidence>
<dbReference type="InterPro" id="IPR011833">
    <property type="entry name" value="Glycg_phsphrylas"/>
</dbReference>
<evidence type="ECO:0000256" key="6">
    <source>
        <dbReference type="ARBA" id="ARBA00022898"/>
    </source>
</evidence>
<dbReference type="PANTHER" id="PTHR11468:SF3">
    <property type="entry name" value="GLYCOGEN PHOSPHORYLASE, LIVER FORM"/>
    <property type="match status" value="1"/>
</dbReference>
<proteinExistence type="inferred from homology"/>
<sequence>MVAWAPWGVNGPHAAGRRMAHLLWIAPPRLLGSILTRTRSGELPLNTTDRLATTSSSLRDLILRKLTYTLGKPPSEARDRDWFMATALAVRDHVVERFLVQMHQTRGKEGKHVYYLSLEFLIGRLLRENVGNLGLAEELRTALAELGVTIDQARLAEPDAALGNGGLGRLAACFLESMSSLAIPAFGYGIRYDHGLFRQILRDGWQQEFPEDWLSFGNPWEFARPEIRHRIGFGGEVTAEALPDGDERLRWNPGEWVDAVAYDTPVVGWRGKHVNVLRLWRARAPDPLRLDAFNRGDHHGALAEQVRAESISKVLYPSDDSPAGQELRLRQEYFFTSAALQDLLRRQVRQAGSVNTLAERVSIQLNDTHPAIAVAELMRLLVDEHAVAWAEAWAITRGAVSYTNHTLLPEALESWPVPLMERLLPRHMQIIYRINAEHLDAVRAAHPDDDRLLASVSLIGEEHGRRVRMGNLAFVGSHHVNGVSALHTDLMRQTVFRDFNTLFPGRIVNKTNGISFRRWLMQCNPGLTGLLVEALGPKVLDAPDILVQLRDLAGDAAFQGRFAAVKRANKEALATMLREQAGVRVDPAALFDVQIKRIHEYKRQLLNVLHTVALYEAMRAQPMRDWTPVVKVFAGKAAPGYHRAKLIIKLACDVARVVNRDPSVRGLLKVAFLPNYNVSAAEVIVPAADLSEQISTAGMEASGTGNMKLALNGALTIGTLDGATVEMAEHIGAEQMFLFGLSADEVTERRASGWRGTQAEATSDTLAEVLAAIGGGVFSPDDHGRYGDLVASLRAEDWFMVAADFDAYCAAQQRAATLYRDQPAWRRTAVLNTAGMGWFSSDRSIADYAREIWGVPVAT</sequence>
<accession>A0ABN6P9V2</accession>
<comment type="function">
    <text evidence="8">Phosphorylase is an important allosteric enzyme in carbohydrate metabolism. Enzymes from different sources differ in their regulatory mechanisms and in their natural substrates. However, all known phosphorylases share catalytic and structural properties.</text>
</comment>
<evidence type="ECO:0000256" key="3">
    <source>
        <dbReference type="ARBA" id="ARBA00006047"/>
    </source>
</evidence>
<dbReference type="PANTHER" id="PTHR11468">
    <property type="entry name" value="GLYCOGEN PHOSPHORYLASE"/>
    <property type="match status" value="1"/>
</dbReference>
<dbReference type="SUPFAM" id="SSF53756">
    <property type="entry name" value="UDP-Glycosyltransferase/glycogen phosphorylase"/>
    <property type="match status" value="1"/>
</dbReference>
<evidence type="ECO:0000256" key="7">
    <source>
        <dbReference type="ARBA" id="ARBA00023277"/>
    </source>
</evidence>
<evidence type="ECO:0000256" key="4">
    <source>
        <dbReference type="ARBA" id="ARBA00022676"/>
    </source>
</evidence>
<keyword evidence="5 9" id="KW-0808">Transferase</keyword>
<name>A0ABN6P9V2_9PROT</name>
<keyword evidence="4 9" id="KW-0328">Glycosyltransferase</keyword>
<evidence type="ECO:0000313" key="10">
    <source>
        <dbReference type="EMBL" id="BDG74441.1"/>
    </source>
</evidence>
<evidence type="ECO:0000256" key="5">
    <source>
        <dbReference type="ARBA" id="ARBA00022679"/>
    </source>
</evidence>